<dbReference type="SUPFAM" id="SSF52833">
    <property type="entry name" value="Thioredoxin-like"/>
    <property type="match status" value="1"/>
</dbReference>
<comment type="similarity">
    <text evidence="1">Belongs to the SCO1/2 family.</text>
</comment>
<organism evidence="3 4">
    <name type="scientific">Candidatus Marimicrobium litorale</name>
    <dbReference type="NCBI Taxonomy" id="2518991"/>
    <lineage>
        <taxon>Bacteria</taxon>
        <taxon>Pseudomonadati</taxon>
        <taxon>Pseudomonadota</taxon>
        <taxon>Gammaproteobacteria</taxon>
        <taxon>Cellvibrionales</taxon>
        <taxon>Halieaceae</taxon>
        <taxon>Marimicrobium</taxon>
    </lineage>
</organism>
<sequence>MNVSAKTRMFRGFLVANACIALVAVLILLNRPPAPPLIQGVLLPEARALQSFELLDHHNRVFDNEALKGRWHIVSYGFTTCPDICPTTLNQLVSVSNLLEAQGRENDLRVLFYSVDHRRDTVDQLASYMPFFNKSFVGLTHADDSENPHLPFEKGLGIVAQLVPKTGDDVNPADNEYEVNHGVTLFLLNPEGKLQAIFEPDYRGSGFHTFSPERVVQDYLEIRDYLG</sequence>
<dbReference type="PANTHER" id="PTHR12151:SF25">
    <property type="entry name" value="LINALOOL DEHYDRATASE_ISOMERASE DOMAIN-CONTAINING PROTEIN"/>
    <property type="match status" value="1"/>
</dbReference>
<evidence type="ECO:0000313" key="4">
    <source>
        <dbReference type="Proteomes" id="UP001143304"/>
    </source>
</evidence>
<dbReference type="CDD" id="cd02968">
    <property type="entry name" value="SCO"/>
    <property type="match status" value="1"/>
</dbReference>
<gene>
    <name evidence="3" type="ORF">EYC82_11910</name>
</gene>
<protein>
    <submittedName>
        <fullName evidence="3">SCO family protein</fullName>
    </submittedName>
</protein>
<dbReference type="EMBL" id="SHNO01000001">
    <property type="protein sequence ID" value="MCX2978061.1"/>
    <property type="molecule type" value="Genomic_DNA"/>
</dbReference>
<evidence type="ECO:0000256" key="1">
    <source>
        <dbReference type="ARBA" id="ARBA00010996"/>
    </source>
</evidence>
<comment type="caution">
    <text evidence="3">The sequence shown here is derived from an EMBL/GenBank/DDBJ whole genome shotgun (WGS) entry which is preliminary data.</text>
</comment>
<dbReference type="Gene3D" id="3.40.30.10">
    <property type="entry name" value="Glutaredoxin"/>
    <property type="match status" value="1"/>
</dbReference>
<proteinExistence type="inferred from homology"/>
<dbReference type="Pfam" id="PF02630">
    <property type="entry name" value="SCO1-SenC"/>
    <property type="match status" value="1"/>
</dbReference>
<keyword evidence="4" id="KW-1185">Reference proteome</keyword>
<dbReference type="PANTHER" id="PTHR12151">
    <property type="entry name" value="ELECTRON TRANSPORT PROTIN SCO1/SENC FAMILY MEMBER"/>
    <property type="match status" value="1"/>
</dbReference>
<name>A0ABT3T8B2_9GAMM</name>
<evidence type="ECO:0000313" key="3">
    <source>
        <dbReference type="EMBL" id="MCX2978061.1"/>
    </source>
</evidence>
<keyword evidence="2" id="KW-0812">Transmembrane</keyword>
<accession>A0ABT3T8B2</accession>
<keyword evidence="2" id="KW-1133">Transmembrane helix</keyword>
<evidence type="ECO:0000256" key="2">
    <source>
        <dbReference type="SAM" id="Phobius"/>
    </source>
</evidence>
<keyword evidence="2" id="KW-0472">Membrane</keyword>
<dbReference type="Proteomes" id="UP001143304">
    <property type="component" value="Unassembled WGS sequence"/>
</dbReference>
<dbReference type="InterPro" id="IPR036249">
    <property type="entry name" value="Thioredoxin-like_sf"/>
</dbReference>
<dbReference type="InterPro" id="IPR003782">
    <property type="entry name" value="SCO1/SenC"/>
</dbReference>
<dbReference type="RefSeq" id="WP_279249763.1">
    <property type="nucleotide sequence ID" value="NZ_SHNO01000001.1"/>
</dbReference>
<feature type="transmembrane region" description="Helical" evidence="2">
    <location>
        <begin position="12"/>
        <end position="29"/>
    </location>
</feature>
<reference evidence="3" key="1">
    <citation type="submission" date="2019-02" db="EMBL/GenBank/DDBJ databases">
        <authorList>
            <person name="Li S.-H."/>
        </authorList>
    </citation>
    <scope>NUCLEOTIDE SEQUENCE</scope>
    <source>
        <strain evidence="3">IMCC11814</strain>
    </source>
</reference>